<gene>
    <name evidence="2" type="ORF">CP49_26810</name>
</gene>
<evidence type="ECO:0000256" key="1">
    <source>
        <dbReference type="SAM" id="Phobius"/>
    </source>
</evidence>
<dbReference type="EMBL" id="LLXX01000106">
    <property type="protein sequence ID" value="KRR06553.1"/>
    <property type="molecule type" value="Genomic_DNA"/>
</dbReference>
<reference evidence="2 3" key="1">
    <citation type="submission" date="2014-03" db="EMBL/GenBank/DDBJ databases">
        <title>Bradyrhizobium valentinum sp. nov., isolated from effective nodules of Lupinus mariae-josephae, a lupine endemic of basic-lime soils in Eastern Spain.</title>
        <authorList>
            <person name="Duran D."/>
            <person name="Rey L."/>
            <person name="Navarro A."/>
            <person name="Busquets A."/>
            <person name="Imperial J."/>
            <person name="Ruiz-Argueso T."/>
        </authorList>
    </citation>
    <scope>NUCLEOTIDE SEQUENCE [LARGE SCALE GENOMIC DNA]</scope>
    <source>
        <strain evidence="2 3">LmjM3</strain>
    </source>
</reference>
<comment type="caution">
    <text evidence="2">The sequence shown here is derived from an EMBL/GenBank/DDBJ whole genome shotgun (WGS) entry which is preliminary data.</text>
</comment>
<keyword evidence="1" id="KW-0472">Membrane</keyword>
<name>A0A0R3KXD3_9BRAD</name>
<dbReference type="AlphaFoldDB" id="A0A0R3KXD3"/>
<keyword evidence="1" id="KW-0812">Transmembrane</keyword>
<organism evidence="2 3">
    <name type="scientific">Bradyrhizobium valentinum</name>
    <dbReference type="NCBI Taxonomy" id="1518501"/>
    <lineage>
        <taxon>Bacteria</taxon>
        <taxon>Pseudomonadati</taxon>
        <taxon>Pseudomonadota</taxon>
        <taxon>Alphaproteobacteria</taxon>
        <taxon>Hyphomicrobiales</taxon>
        <taxon>Nitrobacteraceae</taxon>
        <taxon>Bradyrhizobium</taxon>
    </lineage>
</organism>
<proteinExistence type="predicted"/>
<evidence type="ECO:0000313" key="2">
    <source>
        <dbReference type="EMBL" id="KRR06553.1"/>
    </source>
</evidence>
<evidence type="ECO:0000313" key="3">
    <source>
        <dbReference type="Proteomes" id="UP000051913"/>
    </source>
</evidence>
<feature type="transmembrane region" description="Helical" evidence="1">
    <location>
        <begin position="79"/>
        <end position="99"/>
    </location>
</feature>
<protein>
    <submittedName>
        <fullName evidence="2">Uncharacterized protein</fullName>
    </submittedName>
</protein>
<keyword evidence="3" id="KW-1185">Reference proteome</keyword>
<accession>A0A0R3KXD3</accession>
<keyword evidence="1" id="KW-1133">Transmembrane helix</keyword>
<sequence length="103" mass="11939">MMIEQRLQIGTFGHVRGRDIHPRKKQLVAAAQKRFKHRAGLTFLDGCNEVFPEFQFSRSWNATLTSSVLHLKRKETMPVFILWAIPTVLVLGGISYYFLRVVH</sequence>
<dbReference type="Proteomes" id="UP000051913">
    <property type="component" value="Unassembled WGS sequence"/>
</dbReference>